<keyword evidence="3" id="KW-0969">Cilium</keyword>
<dbReference type="RefSeq" id="WP_345180277.1">
    <property type="nucleotide sequence ID" value="NZ_BAABFQ010000007.1"/>
</dbReference>
<name>A0ABW0N4T5_9ACTN</name>
<feature type="transmembrane region" description="Helical" evidence="2">
    <location>
        <begin position="185"/>
        <end position="203"/>
    </location>
</feature>
<proteinExistence type="predicted"/>
<comment type="caution">
    <text evidence="3">The sequence shown here is derived from an EMBL/GenBank/DDBJ whole genome shotgun (WGS) entry which is preliminary data.</text>
</comment>
<organism evidence="3 4">
    <name type="scientific">Nocardioides caricicola</name>
    <dbReference type="NCBI Taxonomy" id="634770"/>
    <lineage>
        <taxon>Bacteria</taxon>
        <taxon>Bacillati</taxon>
        <taxon>Actinomycetota</taxon>
        <taxon>Actinomycetes</taxon>
        <taxon>Propionibacteriales</taxon>
        <taxon>Nocardioidaceae</taxon>
        <taxon>Nocardioides</taxon>
    </lineage>
</organism>
<feature type="transmembrane region" description="Helical" evidence="2">
    <location>
        <begin position="29"/>
        <end position="47"/>
    </location>
</feature>
<reference evidence="4" key="1">
    <citation type="journal article" date="2019" name="Int. J. Syst. Evol. Microbiol.">
        <title>The Global Catalogue of Microorganisms (GCM) 10K type strain sequencing project: providing services to taxonomists for standard genome sequencing and annotation.</title>
        <authorList>
            <consortium name="The Broad Institute Genomics Platform"/>
            <consortium name="The Broad Institute Genome Sequencing Center for Infectious Disease"/>
            <person name="Wu L."/>
            <person name="Ma J."/>
        </authorList>
    </citation>
    <scope>NUCLEOTIDE SEQUENCE [LARGE SCALE GENOMIC DNA]</scope>
    <source>
        <strain evidence="4">KACC 13778</strain>
    </source>
</reference>
<evidence type="ECO:0000256" key="2">
    <source>
        <dbReference type="SAM" id="Phobius"/>
    </source>
</evidence>
<dbReference type="InterPro" id="IPR006135">
    <property type="entry name" value="T3SS_substrate_exporter"/>
</dbReference>
<dbReference type="Gene3D" id="3.40.1690.10">
    <property type="entry name" value="secretion proteins EscU"/>
    <property type="match status" value="1"/>
</dbReference>
<accession>A0ABW0N4T5</accession>
<feature type="transmembrane region" description="Helical" evidence="2">
    <location>
        <begin position="83"/>
        <end position="111"/>
    </location>
</feature>
<keyword evidence="2" id="KW-1133">Transmembrane helix</keyword>
<dbReference type="Pfam" id="PF01312">
    <property type="entry name" value="Bac_export_2"/>
    <property type="match status" value="1"/>
</dbReference>
<feature type="transmembrane region" description="Helical" evidence="2">
    <location>
        <begin position="144"/>
        <end position="165"/>
    </location>
</feature>
<keyword evidence="3" id="KW-0282">Flagellum</keyword>
<evidence type="ECO:0000313" key="3">
    <source>
        <dbReference type="EMBL" id="MFC5494288.1"/>
    </source>
</evidence>
<sequence>MSGEKTEKPTAKKNKENRKEGKVPRSQDVGAWAALLLFAGTIPKLVGHEIGVLKDLMATCLSAAGEADIALALELLGRGLMHVLLALLLLGVGVMLVSVAGALAQGGFFLATKSLKPKLSKINPLAGFKRMFGMRLLWDGAKMLIKSGLVALLVWMSIKAMLPYVGGMVPMAAVIDGFKDNALGMIRNVALVGVVLAVADYGFQRHKTGKQTKMSKEDIKQEHKQSEGDPLLKGAIRSRQLAMARNRMMADIPTADVVLVNPTHFAVALKYDAEKGAPRVVARGAGVIAQTIREKANDAEVPLVRDVPLARALYHSTTVGQEIPVELFGAVAQVLAFVISRRTKGQRGGEHKSPRIDAPLPEISRPGRRNPSDHATAGR</sequence>
<dbReference type="Gene3D" id="6.10.250.2080">
    <property type="match status" value="1"/>
</dbReference>
<keyword evidence="2" id="KW-0812">Transmembrane</keyword>
<gene>
    <name evidence="3" type="ORF">ACFPKY_14315</name>
</gene>
<dbReference type="SUPFAM" id="SSF160544">
    <property type="entry name" value="EscU C-terminal domain-like"/>
    <property type="match status" value="1"/>
</dbReference>
<dbReference type="PANTHER" id="PTHR30531">
    <property type="entry name" value="FLAGELLAR BIOSYNTHETIC PROTEIN FLHB"/>
    <property type="match status" value="1"/>
</dbReference>
<feature type="compositionally biased region" description="Basic and acidic residues" evidence="1">
    <location>
        <begin position="214"/>
        <end position="227"/>
    </location>
</feature>
<dbReference type="PANTHER" id="PTHR30531:SF12">
    <property type="entry name" value="FLAGELLAR BIOSYNTHETIC PROTEIN FLHB"/>
    <property type="match status" value="1"/>
</dbReference>
<evidence type="ECO:0000256" key="1">
    <source>
        <dbReference type="SAM" id="MobiDB-lite"/>
    </source>
</evidence>
<dbReference type="PRINTS" id="PR00950">
    <property type="entry name" value="TYPE3IMSPROT"/>
</dbReference>
<feature type="region of interest" description="Disordered" evidence="1">
    <location>
        <begin position="1"/>
        <end position="24"/>
    </location>
</feature>
<keyword evidence="4" id="KW-1185">Reference proteome</keyword>
<evidence type="ECO:0000313" key="4">
    <source>
        <dbReference type="Proteomes" id="UP001595956"/>
    </source>
</evidence>
<dbReference type="Proteomes" id="UP001595956">
    <property type="component" value="Unassembled WGS sequence"/>
</dbReference>
<dbReference type="EMBL" id="JBHSMD010000004">
    <property type="protein sequence ID" value="MFC5494288.1"/>
    <property type="molecule type" value="Genomic_DNA"/>
</dbReference>
<feature type="region of interest" description="Disordered" evidence="1">
    <location>
        <begin position="343"/>
        <end position="379"/>
    </location>
</feature>
<dbReference type="InterPro" id="IPR029025">
    <property type="entry name" value="T3SS_substrate_exporter_C"/>
</dbReference>
<feature type="region of interest" description="Disordered" evidence="1">
    <location>
        <begin position="209"/>
        <end position="229"/>
    </location>
</feature>
<keyword evidence="3" id="KW-0966">Cell projection</keyword>
<keyword evidence="2" id="KW-0472">Membrane</keyword>
<protein>
    <submittedName>
        <fullName evidence="3">Flagellar biosynthesis protein FlhB</fullName>
    </submittedName>
</protein>